<evidence type="ECO:0000313" key="2">
    <source>
        <dbReference type="EMBL" id="WAR06183.1"/>
    </source>
</evidence>
<evidence type="ECO:0000313" key="3">
    <source>
        <dbReference type="Proteomes" id="UP001164746"/>
    </source>
</evidence>
<dbReference type="Pfam" id="PF05450">
    <property type="entry name" value="Nicastrin"/>
    <property type="match status" value="1"/>
</dbReference>
<reference evidence="2" key="1">
    <citation type="submission" date="2022-11" db="EMBL/GenBank/DDBJ databases">
        <title>Centuries of genome instability and evolution in soft-shell clam transmissible cancer (bioRxiv).</title>
        <authorList>
            <person name="Hart S.F.M."/>
            <person name="Yonemitsu M.A."/>
            <person name="Giersch R.M."/>
            <person name="Beal B.F."/>
            <person name="Arriagada G."/>
            <person name="Davis B.W."/>
            <person name="Ostrander E.A."/>
            <person name="Goff S.P."/>
            <person name="Metzger M.J."/>
        </authorList>
    </citation>
    <scope>NUCLEOTIDE SEQUENCE</scope>
    <source>
        <strain evidence="2">MELC-2E11</strain>
        <tissue evidence="2">Siphon/mantle</tissue>
    </source>
</reference>
<sequence length="361" mass="40601">MKLKDILAFCVINLMCYRADPKGNVGIVHYIEDERSPREYPLCAVQLKSRMDGAKDAETCIRRTRHQMNLQPDRYCDPLGDKNEAFDYIGSGRMVYDMQTKNFPESRNKKINLNTISHFVEVNQLAYRDNGKLWIHTDPVTRPQSDVNNETTRLVSLLKDLDSSLIDEADQSIPLPPASVQSFLKPLKDNSSFPSLVLTDHNASFTNKLAMNDSDDSTNLTANVTTEDANKLPDYKLFPFYVSVDTTDNHVTTLHYSYQWIRFEKICMRGTVGKSKAVSIAFDKDDYTSGNYSTWTESSWAGDAILARVFLVPSKQLEVSTLVTGVIILIISLFGGYIIHKRAAAIFDSSSPTATPEPVSL</sequence>
<keyword evidence="1" id="KW-0812">Transmembrane</keyword>
<proteinExistence type="predicted"/>
<dbReference type="Proteomes" id="UP001164746">
    <property type="component" value="Chromosome 5"/>
</dbReference>
<protein>
    <submittedName>
        <fullName evidence="2">NICA-like protein</fullName>
    </submittedName>
</protein>
<keyword evidence="3" id="KW-1185">Reference proteome</keyword>
<dbReference type="InterPro" id="IPR008710">
    <property type="entry name" value="Nicastrin"/>
</dbReference>
<evidence type="ECO:0000256" key="1">
    <source>
        <dbReference type="SAM" id="Phobius"/>
    </source>
</evidence>
<name>A0ABY7E7Z8_MYAAR</name>
<accession>A0ABY7E7Z8</accession>
<dbReference type="PANTHER" id="PTHR21092">
    <property type="entry name" value="NICASTRIN"/>
    <property type="match status" value="1"/>
</dbReference>
<keyword evidence="1" id="KW-1133">Transmembrane helix</keyword>
<dbReference type="PANTHER" id="PTHR21092:SF0">
    <property type="entry name" value="NICASTRIN"/>
    <property type="match status" value="1"/>
</dbReference>
<keyword evidence="1" id="KW-0472">Membrane</keyword>
<feature type="transmembrane region" description="Helical" evidence="1">
    <location>
        <begin position="319"/>
        <end position="339"/>
    </location>
</feature>
<dbReference type="EMBL" id="CP111016">
    <property type="protein sequence ID" value="WAR06183.1"/>
    <property type="molecule type" value="Genomic_DNA"/>
</dbReference>
<gene>
    <name evidence="2" type="ORF">MAR_021552</name>
</gene>
<organism evidence="2 3">
    <name type="scientific">Mya arenaria</name>
    <name type="common">Soft-shell clam</name>
    <dbReference type="NCBI Taxonomy" id="6604"/>
    <lineage>
        <taxon>Eukaryota</taxon>
        <taxon>Metazoa</taxon>
        <taxon>Spiralia</taxon>
        <taxon>Lophotrochozoa</taxon>
        <taxon>Mollusca</taxon>
        <taxon>Bivalvia</taxon>
        <taxon>Autobranchia</taxon>
        <taxon>Heteroconchia</taxon>
        <taxon>Euheterodonta</taxon>
        <taxon>Imparidentia</taxon>
        <taxon>Neoheterodontei</taxon>
        <taxon>Myida</taxon>
        <taxon>Myoidea</taxon>
        <taxon>Myidae</taxon>
        <taxon>Mya</taxon>
    </lineage>
</organism>